<evidence type="ECO:0000313" key="3">
    <source>
        <dbReference type="EMBL" id="ABE51679.1"/>
    </source>
</evidence>
<feature type="transmembrane region" description="Helical" evidence="1">
    <location>
        <begin position="144"/>
        <end position="161"/>
    </location>
</feature>
<dbReference type="Pfam" id="PF26596">
    <property type="entry name" value="PEF-CTERM_ARCH"/>
    <property type="match status" value="1"/>
</dbReference>
<keyword evidence="1" id="KW-0472">Membrane</keyword>
<keyword evidence="1" id="KW-0812">Transmembrane</keyword>
<sequence length="167" mass="17697">MKSKILIYLLVAIIATAGTAMAYDGNLYNAAGTAAAPNPMIIQPGETVTLSYYMENMNPADLNKTFPYSYSVVVKSGTGSPSDIAVTVPASVIPTTNPYTDVGIITVTKDINAPMDTVYTIKVVAGDSSVEVDSASRTIEVPEFPTIALPVAAIIGLAFFLQRRKEE</sequence>
<gene>
    <name evidence="3" type="ordered locus">Mbur_0714</name>
</gene>
<dbReference type="RefSeq" id="WP_011498837.1">
    <property type="nucleotide sequence ID" value="NC_007955.1"/>
</dbReference>
<dbReference type="GeneID" id="3996618"/>
<accession>Q12XZ7</accession>
<protein>
    <submittedName>
        <fullName evidence="3">Methanol dehydrogenase beta subunit-like protein</fullName>
    </submittedName>
</protein>
<dbReference type="AlphaFoldDB" id="Q12XZ7"/>
<dbReference type="InterPro" id="IPR017474">
    <property type="entry name" value="PEF_CTERM_C"/>
</dbReference>
<proteinExistence type="predicted"/>
<evidence type="ECO:0000259" key="2">
    <source>
        <dbReference type="Pfam" id="PF26596"/>
    </source>
</evidence>
<keyword evidence="1" id="KW-1133">Transmembrane helix</keyword>
<evidence type="ECO:0000313" key="4">
    <source>
        <dbReference type="Proteomes" id="UP000001979"/>
    </source>
</evidence>
<dbReference type="Proteomes" id="UP000001979">
    <property type="component" value="Chromosome"/>
</dbReference>
<feature type="domain" description="PEF-CTERM protein sorting" evidence="2">
    <location>
        <begin position="141"/>
        <end position="165"/>
    </location>
</feature>
<organism evidence="3 4">
    <name type="scientific">Methanococcoides burtonii (strain DSM 6242 / NBRC 107633 / OCM 468 / ACE-M)</name>
    <dbReference type="NCBI Taxonomy" id="259564"/>
    <lineage>
        <taxon>Archaea</taxon>
        <taxon>Methanobacteriati</taxon>
        <taxon>Methanobacteriota</taxon>
        <taxon>Stenosarchaea group</taxon>
        <taxon>Methanomicrobia</taxon>
        <taxon>Methanosarcinales</taxon>
        <taxon>Methanosarcinaceae</taxon>
        <taxon>Methanococcoides</taxon>
    </lineage>
</organism>
<dbReference type="EMBL" id="CP000300">
    <property type="protein sequence ID" value="ABE51679.1"/>
    <property type="molecule type" value="Genomic_DNA"/>
</dbReference>
<reference evidence="4" key="1">
    <citation type="journal article" date="2009" name="ISME J.">
        <title>The genome sequence of the psychrophilic archaeon, Methanococcoides burtonii: the role of genome evolution in cold adaptation.</title>
        <authorList>
            <person name="Allen M.A."/>
            <person name="Lauro F.M."/>
            <person name="Williams T.J."/>
            <person name="Burg D."/>
            <person name="Siddiqui K.S."/>
            <person name="De Francisci D."/>
            <person name="Chong K.W."/>
            <person name="Pilak O."/>
            <person name="Chew H.H."/>
            <person name="De Maere M.Z."/>
            <person name="Ting L."/>
            <person name="Katrib M."/>
            <person name="Ng C."/>
            <person name="Sowers K.R."/>
            <person name="Galperin M.Y."/>
            <person name="Anderson I.J."/>
            <person name="Ivanova N."/>
            <person name="Dalin E."/>
            <person name="Martinez M."/>
            <person name="Lapidus A."/>
            <person name="Hauser L."/>
            <person name="Land M."/>
            <person name="Thomas T."/>
            <person name="Cavicchioli R."/>
        </authorList>
    </citation>
    <scope>NUCLEOTIDE SEQUENCE [LARGE SCALE GENOMIC DNA]</scope>
    <source>
        <strain evidence="4">DSM 6242 / NBRC 107633 / OCM 468 / ACE-M</strain>
    </source>
</reference>
<keyword evidence="4" id="KW-1185">Reference proteome</keyword>
<dbReference type="KEGG" id="mbu:Mbur_0714"/>
<evidence type="ECO:0000256" key="1">
    <source>
        <dbReference type="SAM" id="Phobius"/>
    </source>
</evidence>
<name>Q12XZ7_METBU</name>
<dbReference type="STRING" id="259564.Mbur_0714"/>
<dbReference type="HOGENOM" id="CLU_1567167_0_0_2"/>
<dbReference type="NCBIfam" id="TIGR03024">
    <property type="entry name" value="arch_PEF_CTERM"/>
    <property type="match status" value="1"/>
</dbReference>